<dbReference type="PRINTS" id="PR00107">
    <property type="entry name" value="PHOSPHOCPHPR"/>
</dbReference>
<dbReference type="Gene3D" id="3.30.1340.10">
    <property type="entry name" value="HPr-like"/>
    <property type="match status" value="1"/>
</dbReference>
<evidence type="ECO:0000256" key="5">
    <source>
        <dbReference type="ARBA" id="ARBA00022683"/>
    </source>
</evidence>
<comment type="subcellular location">
    <subcellularLocation>
        <location evidence="2">Cytoplasm</location>
    </subcellularLocation>
</comment>
<reference evidence="7 8" key="1">
    <citation type="submission" date="2023-07" db="EMBL/GenBank/DDBJ databases">
        <title>The novel representative of Negativicutes class, Anaeroselena agilis gen. nov. sp. nov.</title>
        <authorList>
            <person name="Prokofeva M.I."/>
            <person name="Elcheninov A.G."/>
            <person name="Klyukina A."/>
            <person name="Kublanov I.V."/>
            <person name="Frolov E.N."/>
            <person name="Podosokorskaya O.A."/>
        </authorList>
    </citation>
    <scope>NUCLEOTIDE SEQUENCE [LARGE SCALE GENOMIC DNA]</scope>
    <source>
        <strain evidence="7 8">4137-cl</strain>
    </source>
</reference>
<evidence type="ECO:0000256" key="1">
    <source>
        <dbReference type="ARBA" id="ARBA00003681"/>
    </source>
</evidence>
<dbReference type="InterPro" id="IPR035895">
    <property type="entry name" value="HPr-like_sf"/>
</dbReference>
<evidence type="ECO:0000313" key="7">
    <source>
        <dbReference type="EMBL" id="MDT8901715.1"/>
    </source>
</evidence>
<dbReference type="InterPro" id="IPR001020">
    <property type="entry name" value="PTS_HPr_His_P_site"/>
</dbReference>
<dbReference type="Proteomes" id="UP001254848">
    <property type="component" value="Unassembled WGS sequence"/>
</dbReference>
<dbReference type="RefSeq" id="WP_413780219.1">
    <property type="nucleotide sequence ID" value="NZ_JAUOZS010000001.1"/>
</dbReference>
<dbReference type="PROSITE" id="PS51350">
    <property type="entry name" value="PTS_HPR_DOM"/>
    <property type="match status" value="1"/>
</dbReference>
<accession>A0ABU3NY41</accession>
<dbReference type="Pfam" id="PF00381">
    <property type="entry name" value="PTS-HPr"/>
    <property type="match status" value="1"/>
</dbReference>
<keyword evidence="4" id="KW-0963">Cytoplasm</keyword>
<evidence type="ECO:0000313" key="8">
    <source>
        <dbReference type="Proteomes" id="UP001254848"/>
    </source>
</evidence>
<dbReference type="PANTHER" id="PTHR33705:SF2">
    <property type="entry name" value="PHOSPHOCARRIER PROTEIN NPR"/>
    <property type="match status" value="1"/>
</dbReference>
<organism evidence="7 8">
    <name type="scientific">Anaeroselena agilis</name>
    <dbReference type="NCBI Taxonomy" id="3063788"/>
    <lineage>
        <taxon>Bacteria</taxon>
        <taxon>Bacillati</taxon>
        <taxon>Bacillota</taxon>
        <taxon>Negativicutes</taxon>
        <taxon>Acetonemataceae</taxon>
        <taxon>Anaeroselena</taxon>
    </lineage>
</organism>
<name>A0ABU3NY41_9FIRM</name>
<comment type="function">
    <text evidence="1">General (non sugar-specific) component of the phosphoenolpyruvate-dependent sugar phosphotransferase system (sugar PTS). This major carbohydrate active-transport system catalyzes the phosphorylation of incoming sugar substrates concomitantly with their translocation across the cell membrane. The phosphoryl group from phosphoenolpyruvate (PEP) is transferred to the phosphoryl carrier protein HPr by enzyme I. Phospho-HPr then transfers it to the PTS EIIA domain.</text>
</comment>
<evidence type="ECO:0000256" key="3">
    <source>
        <dbReference type="ARBA" id="ARBA00020422"/>
    </source>
</evidence>
<proteinExistence type="predicted"/>
<dbReference type="InterPro" id="IPR000032">
    <property type="entry name" value="HPr-like"/>
</dbReference>
<gene>
    <name evidence="7" type="ORF">Q4T40_10710</name>
</gene>
<evidence type="ECO:0000256" key="2">
    <source>
        <dbReference type="ARBA" id="ARBA00004496"/>
    </source>
</evidence>
<feature type="domain" description="HPr" evidence="6">
    <location>
        <begin position="1"/>
        <end position="87"/>
    </location>
</feature>
<dbReference type="CDD" id="cd00367">
    <property type="entry name" value="PTS-HPr_like"/>
    <property type="match status" value="1"/>
</dbReference>
<evidence type="ECO:0000259" key="6">
    <source>
        <dbReference type="PROSITE" id="PS51350"/>
    </source>
</evidence>
<dbReference type="InterPro" id="IPR050399">
    <property type="entry name" value="HPr"/>
</dbReference>
<evidence type="ECO:0000256" key="4">
    <source>
        <dbReference type="ARBA" id="ARBA00022490"/>
    </source>
</evidence>
<dbReference type="NCBIfam" id="TIGR01003">
    <property type="entry name" value="PTS_HPr_family"/>
    <property type="match status" value="1"/>
</dbReference>
<dbReference type="PROSITE" id="PS00369">
    <property type="entry name" value="PTS_HPR_HIS"/>
    <property type="match status" value="1"/>
</dbReference>
<dbReference type="EMBL" id="JAUOZS010000001">
    <property type="protein sequence ID" value="MDT8901715.1"/>
    <property type="molecule type" value="Genomic_DNA"/>
</dbReference>
<sequence length="87" mass="8995">MREQTLAITNKIGLHARPAALLVKTAAAYKSDITLVKGDKSVNAKSMLAIMSAGVKAGDAVTVRAAGEDEEQALEAVAALIKAGFNE</sequence>
<protein>
    <recommendedName>
        <fullName evidence="3">Phosphocarrier protein HPr</fullName>
    </recommendedName>
</protein>
<comment type="caution">
    <text evidence="7">The sequence shown here is derived from an EMBL/GenBank/DDBJ whole genome shotgun (WGS) entry which is preliminary data.</text>
</comment>
<keyword evidence="8" id="KW-1185">Reference proteome</keyword>
<keyword evidence="5" id="KW-0598">Phosphotransferase system</keyword>
<dbReference type="SUPFAM" id="SSF55594">
    <property type="entry name" value="HPr-like"/>
    <property type="match status" value="1"/>
</dbReference>
<dbReference type="PANTHER" id="PTHR33705">
    <property type="entry name" value="PHOSPHOCARRIER PROTEIN HPR"/>
    <property type="match status" value="1"/>
</dbReference>